<dbReference type="PANTHER" id="PTHR30177:SF33">
    <property type="entry name" value="POSSIBLE OSMOPROTECTANT (GLYCINE BETAINE_CARNITINE_CHOLINE_L-PROLINE) TRANSPORT INTEGRAL MEMBRANE PROTEIN ABC TRANSPORTER PROZ"/>
    <property type="match status" value="1"/>
</dbReference>
<dbReference type="AlphaFoldDB" id="A0A1J5QQT2"/>
<comment type="subcellular location">
    <subcellularLocation>
        <location evidence="1">Membrane</location>
        <topology evidence="1">Multi-pass membrane protein</topology>
    </subcellularLocation>
</comment>
<evidence type="ECO:0000256" key="1">
    <source>
        <dbReference type="ARBA" id="ARBA00004141"/>
    </source>
</evidence>
<dbReference type="GO" id="GO:0031460">
    <property type="term" value="P:glycine betaine transport"/>
    <property type="evidence" value="ECO:0007669"/>
    <property type="project" value="TreeGrafter"/>
</dbReference>
<feature type="domain" description="ABC transmembrane type-1" evidence="7">
    <location>
        <begin position="27"/>
        <end position="210"/>
    </location>
</feature>
<feature type="transmembrane region" description="Helical" evidence="6">
    <location>
        <begin position="193"/>
        <end position="213"/>
    </location>
</feature>
<proteinExistence type="predicted"/>
<dbReference type="InterPro" id="IPR000515">
    <property type="entry name" value="MetI-like"/>
</dbReference>
<feature type="transmembrane region" description="Helical" evidence="6">
    <location>
        <begin position="74"/>
        <end position="91"/>
    </location>
</feature>
<sequence>MTYLALAFAWLNDPLNWSGPDGVVALTVEHLTMSFLAVVLAAAVALPIGIGLGHSGRAARVGTATLMTTNVSRALPTFALLTIFASTGIGFGDRPTVLAAAVFALPVVLATAYSGIRGVDVDVRDAARGMGMSGRRILLQVEVPLAGPMIAAGLRTAAVQVVATIPLAALVGGGGLGRIVVEGFGTQQYGQVIAGGALVAALCLVVEGVLAVGQRVLTPRAVRSLQSA</sequence>
<keyword evidence="5 6" id="KW-0472">Membrane</keyword>
<feature type="transmembrane region" description="Helical" evidence="6">
    <location>
        <begin position="34"/>
        <end position="53"/>
    </location>
</feature>
<evidence type="ECO:0000256" key="4">
    <source>
        <dbReference type="ARBA" id="ARBA00022989"/>
    </source>
</evidence>
<dbReference type="Pfam" id="PF00528">
    <property type="entry name" value="BPD_transp_1"/>
    <property type="match status" value="1"/>
</dbReference>
<evidence type="ECO:0000259" key="7">
    <source>
        <dbReference type="PROSITE" id="PS50928"/>
    </source>
</evidence>
<comment type="caution">
    <text evidence="8">The sequence shown here is derived from an EMBL/GenBank/DDBJ whole genome shotgun (WGS) entry which is preliminary data.</text>
</comment>
<evidence type="ECO:0000313" key="8">
    <source>
        <dbReference type="EMBL" id="OIQ79843.1"/>
    </source>
</evidence>
<dbReference type="PROSITE" id="PS50928">
    <property type="entry name" value="ABC_TM1"/>
    <property type="match status" value="1"/>
</dbReference>
<organism evidence="8">
    <name type="scientific">mine drainage metagenome</name>
    <dbReference type="NCBI Taxonomy" id="410659"/>
    <lineage>
        <taxon>unclassified sequences</taxon>
        <taxon>metagenomes</taxon>
        <taxon>ecological metagenomes</taxon>
    </lineage>
</organism>
<dbReference type="PANTHER" id="PTHR30177">
    <property type="entry name" value="GLYCINE BETAINE/L-PROLINE TRANSPORT SYSTEM PERMEASE PROTEIN PROW"/>
    <property type="match status" value="1"/>
</dbReference>
<feature type="transmembrane region" description="Helical" evidence="6">
    <location>
        <begin position="97"/>
        <end position="116"/>
    </location>
</feature>
<reference evidence="8" key="1">
    <citation type="submission" date="2016-10" db="EMBL/GenBank/DDBJ databases">
        <title>Sequence of Gallionella enrichment culture.</title>
        <authorList>
            <person name="Poehlein A."/>
            <person name="Muehling M."/>
            <person name="Daniel R."/>
        </authorList>
    </citation>
    <scope>NUCLEOTIDE SEQUENCE</scope>
</reference>
<keyword evidence="2" id="KW-0813">Transport</keyword>
<keyword evidence="3 6" id="KW-0812">Transmembrane</keyword>
<dbReference type="EMBL" id="MLJW01001151">
    <property type="protein sequence ID" value="OIQ79843.1"/>
    <property type="molecule type" value="Genomic_DNA"/>
</dbReference>
<protein>
    <submittedName>
        <fullName evidence="8">Glycine betaine/carnitine/choline transport system permease protein OpuCB</fullName>
    </submittedName>
</protein>
<evidence type="ECO:0000256" key="2">
    <source>
        <dbReference type="ARBA" id="ARBA00022448"/>
    </source>
</evidence>
<dbReference type="Gene3D" id="1.10.3720.10">
    <property type="entry name" value="MetI-like"/>
    <property type="match status" value="1"/>
</dbReference>
<evidence type="ECO:0000256" key="3">
    <source>
        <dbReference type="ARBA" id="ARBA00022692"/>
    </source>
</evidence>
<dbReference type="GO" id="GO:0055085">
    <property type="term" value="P:transmembrane transport"/>
    <property type="evidence" value="ECO:0007669"/>
    <property type="project" value="InterPro"/>
</dbReference>
<dbReference type="GO" id="GO:0016020">
    <property type="term" value="C:membrane"/>
    <property type="evidence" value="ECO:0007669"/>
    <property type="project" value="UniProtKB-SubCell"/>
</dbReference>
<feature type="transmembrane region" description="Helical" evidence="6">
    <location>
        <begin position="161"/>
        <end position="181"/>
    </location>
</feature>
<keyword evidence="4 6" id="KW-1133">Transmembrane helix</keyword>
<evidence type="ECO:0000256" key="6">
    <source>
        <dbReference type="SAM" id="Phobius"/>
    </source>
</evidence>
<dbReference type="InterPro" id="IPR051204">
    <property type="entry name" value="ABC_transp_perm/SBD"/>
</dbReference>
<evidence type="ECO:0000256" key="5">
    <source>
        <dbReference type="ARBA" id="ARBA00023136"/>
    </source>
</evidence>
<name>A0A1J5QQT2_9ZZZZ</name>
<dbReference type="SUPFAM" id="SSF161098">
    <property type="entry name" value="MetI-like"/>
    <property type="match status" value="1"/>
</dbReference>
<dbReference type="InterPro" id="IPR035906">
    <property type="entry name" value="MetI-like_sf"/>
</dbReference>
<gene>
    <name evidence="8" type="primary">opuCB_2</name>
    <name evidence="8" type="ORF">GALL_384170</name>
</gene>
<accession>A0A1J5QQT2</accession>
<dbReference type="CDD" id="cd06261">
    <property type="entry name" value="TM_PBP2"/>
    <property type="match status" value="1"/>
</dbReference>